<feature type="transmembrane region" description="Helical" evidence="1">
    <location>
        <begin position="55"/>
        <end position="79"/>
    </location>
</feature>
<dbReference type="RefSeq" id="WP_393173769.1">
    <property type="nucleotide sequence ID" value="NZ_JBICRM010000034.1"/>
</dbReference>
<keyword evidence="3" id="KW-1185">Reference proteome</keyword>
<comment type="caution">
    <text evidence="2">The sequence shown here is derived from an EMBL/GenBank/DDBJ whole genome shotgun (WGS) entry which is preliminary data.</text>
</comment>
<evidence type="ECO:0000313" key="2">
    <source>
        <dbReference type="EMBL" id="MFG1709213.1"/>
    </source>
</evidence>
<keyword evidence="1" id="KW-0472">Membrane</keyword>
<gene>
    <name evidence="2" type="ORF">ACFLIM_39085</name>
</gene>
<dbReference type="EMBL" id="JBICRM010000034">
    <property type="protein sequence ID" value="MFG1709213.1"/>
    <property type="molecule type" value="Genomic_DNA"/>
</dbReference>
<evidence type="ECO:0000256" key="1">
    <source>
        <dbReference type="SAM" id="Phobius"/>
    </source>
</evidence>
<keyword evidence="1" id="KW-1133">Transmembrane helix</keyword>
<name>A0ABW7AQA0_9ACTN</name>
<proteinExistence type="predicted"/>
<reference evidence="2 3" key="1">
    <citation type="submission" date="2024-10" db="EMBL/GenBank/DDBJ databases">
        <authorList>
            <person name="Topkara A.R."/>
            <person name="Saygin H."/>
        </authorList>
    </citation>
    <scope>NUCLEOTIDE SEQUENCE [LARGE SCALE GENOMIC DNA]</scope>
    <source>
        <strain evidence="2 3">M3C6</strain>
    </source>
</reference>
<keyword evidence="1" id="KW-0812">Transmembrane</keyword>
<organism evidence="2 3">
    <name type="scientific">Nonomuraea marmarensis</name>
    <dbReference type="NCBI Taxonomy" id="3351344"/>
    <lineage>
        <taxon>Bacteria</taxon>
        <taxon>Bacillati</taxon>
        <taxon>Actinomycetota</taxon>
        <taxon>Actinomycetes</taxon>
        <taxon>Streptosporangiales</taxon>
        <taxon>Streptosporangiaceae</taxon>
        <taxon>Nonomuraea</taxon>
    </lineage>
</organism>
<sequence>MDAFLGFLVGMFVNEAGELALWASRKLVLLAALAVHRDPERRRGYTVQLNETLALVPGKATCLPAALLIVGVVLVGVAWRSRTKARIFTFLFTKLRMLRHALARLRREVIRLRFRRHLRR</sequence>
<evidence type="ECO:0000313" key="3">
    <source>
        <dbReference type="Proteomes" id="UP001603978"/>
    </source>
</evidence>
<protein>
    <submittedName>
        <fullName evidence="2">Uncharacterized protein</fullName>
    </submittedName>
</protein>
<dbReference type="Proteomes" id="UP001603978">
    <property type="component" value="Unassembled WGS sequence"/>
</dbReference>
<accession>A0ABW7AQA0</accession>